<gene>
    <name evidence="20" type="ORF">NIES267_39840</name>
</gene>
<keyword evidence="6 14" id="KW-0479">Metal-binding</keyword>
<accession>A0A1Z4LTV3</accession>
<evidence type="ECO:0000256" key="9">
    <source>
        <dbReference type="ARBA" id="ARBA00022833"/>
    </source>
</evidence>
<evidence type="ECO:0000313" key="20">
    <source>
        <dbReference type="EMBL" id="BAY84488.1"/>
    </source>
</evidence>
<dbReference type="Gene3D" id="3.10.580.10">
    <property type="entry name" value="CBS-domain"/>
    <property type="match status" value="1"/>
</dbReference>
<evidence type="ECO:0000256" key="2">
    <source>
        <dbReference type="ARBA" id="ARBA00007931"/>
    </source>
</evidence>
<feature type="transmembrane region" description="Helical" evidence="14">
    <location>
        <begin position="20"/>
        <end position="40"/>
    </location>
</feature>
<keyword evidence="3 14" id="KW-1003">Cell membrane</keyword>
<evidence type="ECO:0000256" key="16">
    <source>
        <dbReference type="PIRSR" id="PIRSR006404-2"/>
    </source>
</evidence>
<dbReference type="InterPro" id="IPR016483">
    <property type="entry name" value="UCP006404_Pept_M50_CBS"/>
</dbReference>
<feature type="transmembrane region" description="Helical" evidence="14">
    <location>
        <begin position="106"/>
        <end position="129"/>
    </location>
</feature>
<dbReference type="InterPro" id="IPR008915">
    <property type="entry name" value="Peptidase_M50"/>
</dbReference>
<evidence type="ECO:0000256" key="12">
    <source>
        <dbReference type="ARBA" id="ARBA00023122"/>
    </source>
</evidence>
<evidence type="ECO:0000256" key="17">
    <source>
        <dbReference type="PROSITE-ProRule" id="PRU00703"/>
    </source>
</evidence>
<evidence type="ECO:0000256" key="4">
    <source>
        <dbReference type="ARBA" id="ARBA00022670"/>
    </source>
</evidence>
<dbReference type="OrthoDB" id="166377at2"/>
<dbReference type="EMBL" id="AP018227">
    <property type="protein sequence ID" value="BAY84488.1"/>
    <property type="molecule type" value="Genomic_DNA"/>
</dbReference>
<evidence type="ECO:0000256" key="15">
    <source>
        <dbReference type="PIRSR" id="PIRSR006404-1"/>
    </source>
</evidence>
<evidence type="ECO:0000256" key="11">
    <source>
        <dbReference type="ARBA" id="ARBA00023049"/>
    </source>
</evidence>
<evidence type="ECO:0000256" key="14">
    <source>
        <dbReference type="PIRNR" id="PIRNR006404"/>
    </source>
</evidence>
<name>A0A1Z4LTV3_9CYAN</name>
<evidence type="ECO:0000256" key="7">
    <source>
        <dbReference type="ARBA" id="ARBA00022737"/>
    </source>
</evidence>
<evidence type="ECO:0000256" key="3">
    <source>
        <dbReference type="ARBA" id="ARBA00022475"/>
    </source>
</evidence>
<dbReference type="SMART" id="SM00116">
    <property type="entry name" value="CBS"/>
    <property type="match status" value="2"/>
</dbReference>
<feature type="transmembrane region" description="Helical" evidence="14">
    <location>
        <begin position="46"/>
        <end position="65"/>
    </location>
</feature>
<feature type="active site" evidence="15">
    <location>
        <position position="67"/>
    </location>
</feature>
<feature type="transmembrane region" description="Helical" evidence="14">
    <location>
        <begin position="135"/>
        <end position="159"/>
    </location>
</feature>
<dbReference type="GO" id="GO:0008237">
    <property type="term" value="F:metallopeptidase activity"/>
    <property type="evidence" value="ECO:0007669"/>
    <property type="project" value="UniProtKB-UniRule"/>
</dbReference>
<evidence type="ECO:0000256" key="5">
    <source>
        <dbReference type="ARBA" id="ARBA00022692"/>
    </source>
</evidence>
<comment type="cofactor">
    <cofactor evidence="14 16">
        <name>Zn(2+)</name>
        <dbReference type="ChEBI" id="CHEBI:29105"/>
    </cofactor>
    <text evidence="14 16">Binds 1 zinc ion per subunit.</text>
</comment>
<feature type="compositionally biased region" description="Polar residues" evidence="18">
    <location>
        <begin position="381"/>
        <end position="397"/>
    </location>
</feature>
<evidence type="ECO:0000256" key="6">
    <source>
        <dbReference type="ARBA" id="ARBA00022723"/>
    </source>
</evidence>
<keyword evidence="13 14" id="KW-0472">Membrane</keyword>
<evidence type="ECO:0000256" key="18">
    <source>
        <dbReference type="SAM" id="MobiDB-lite"/>
    </source>
</evidence>
<evidence type="ECO:0000259" key="19">
    <source>
        <dbReference type="PROSITE" id="PS51371"/>
    </source>
</evidence>
<proteinExistence type="inferred from homology"/>
<dbReference type="SUPFAM" id="SSF54631">
    <property type="entry name" value="CBS-domain pair"/>
    <property type="match status" value="1"/>
</dbReference>
<keyword evidence="4 14" id="KW-0645">Protease</keyword>
<sequence length="397" mass="43978">MQGFRLGSLFGFEIRVDLSWLLIFFLILWTLTVNLFPLNYPELPGSSYIVMGITGTILFFVSLVLHELSHSLVAKTKGIPVEGITLFAFGGVSRTRMDAETPGDEFQIAGVGPLTSLGLAGLFGLISYIGQGAGWSVVITGVAAYLAWINIILAAFNLLPGFPLDGGRLFRATLWKFTNNLKKATRIASIGGRLLGFGLITWGFLQLFSPVSDFIGGLWLIVIGWFLNNAAESSYQDLVIRSMLEGLRVREVATLNPETVPASLTLQELMDGYFFNRSYQSFPVMENDRPIGLVTLNQVKQIPRDEWNRRTVKNIMLPVGMGITVHLGDKMTQVVEKMRNARTQRLLVTDNGNLQGIISATDLANSLQRQRDFGDDIPQPRTFSEQISNNLPQESKV</sequence>
<comment type="subcellular location">
    <subcellularLocation>
        <location evidence="1 14">Cell membrane</location>
        <topology evidence="1 14">Multi-pass membrane protein</topology>
    </subcellularLocation>
</comment>
<keyword evidence="21" id="KW-1185">Reference proteome</keyword>
<reference evidence="20 21" key="1">
    <citation type="submission" date="2017-06" db="EMBL/GenBank/DDBJ databases">
        <title>Genome sequencing of cyanobaciteial culture collection at National Institute for Environmental Studies (NIES).</title>
        <authorList>
            <person name="Hirose Y."/>
            <person name="Shimura Y."/>
            <person name="Fujisawa T."/>
            <person name="Nakamura Y."/>
            <person name="Kawachi M."/>
        </authorList>
    </citation>
    <scope>NUCLEOTIDE SEQUENCE [LARGE SCALE GENOMIC DNA]</scope>
    <source>
        <strain evidence="20 21">NIES-267</strain>
    </source>
</reference>
<organism evidence="20 21">
    <name type="scientific">Calothrix parasitica NIES-267</name>
    <dbReference type="NCBI Taxonomy" id="1973488"/>
    <lineage>
        <taxon>Bacteria</taxon>
        <taxon>Bacillati</taxon>
        <taxon>Cyanobacteriota</taxon>
        <taxon>Cyanophyceae</taxon>
        <taxon>Nostocales</taxon>
        <taxon>Calotrichaceae</taxon>
        <taxon>Calothrix</taxon>
    </lineage>
</organism>
<dbReference type="PROSITE" id="PS51371">
    <property type="entry name" value="CBS"/>
    <property type="match status" value="1"/>
</dbReference>
<dbReference type="Pfam" id="PF00571">
    <property type="entry name" value="CBS"/>
    <property type="match status" value="2"/>
</dbReference>
<dbReference type="PIRSF" id="PIRSF006404">
    <property type="entry name" value="UCP006404_Pept_M50_CBS"/>
    <property type="match status" value="1"/>
</dbReference>
<dbReference type="Proteomes" id="UP000218418">
    <property type="component" value="Chromosome"/>
</dbReference>
<comment type="similarity">
    <text evidence="2 14">Belongs to the peptidase M50B family.</text>
</comment>
<feature type="binding site" evidence="16">
    <location>
        <position position="66"/>
    </location>
    <ligand>
        <name>Zn(2+)</name>
        <dbReference type="ChEBI" id="CHEBI:29105"/>
        <note>catalytic</note>
    </ligand>
</feature>
<dbReference type="PANTHER" id="PTHR39188:SF3">
    <property type="entry name" value="STAGE IV SPORULATION PROTEIN FB"/>
    <property type="match status" value="1"/>
</dbReference>
<dbReference type="GO" id="GO:0006508">
    <property type="term" value="P:proteolysis"/>
    <property type="evidence" value="ECO:0007669"/>
    <property type="project" value="UniProtKB-KW"/>
</dbReference>
<dbReference type="PANTHER" id="PTHR39188">
    <property type="entry name" value="MEMBRANE-ASSOCIATED ZINC METALLOPROTEASE M50B"/>
    <property type="match status" value="1"/>
</dbReference>
<keyword evidence="12 17" id="KW-0129">CBS domain</keyword>
<feature type="region of interest" description="Disordered" evidence="18">
    <location>
        <begin position="372"/>
        <end position="397"/>
    </location>
</feature>
<keyword evidence="9 14" id="KW-0862">Zinc</keyword>
<dbReference type="InterPro" id="IPR046342">
    <property type="entry name" value="CBS_dom_sf"/>
</dbReference>
<protein>
    <recommendedName>
        <fullName evidence="14">Zinc metalloprotease</fullName>
    </recommendedName>
</protein>
<evidence type="ECO:0000256" key="8">
    <source>
        <dbReference type="ARBA" id="ARBA00022801"/>
    </source>
</evidence>
<keyword evidence="7" id="KW-0677">Repeat</keyword>
<dbReference type="GO" id="GO:0046872">
    <property type="term" value="F:metal ion binding"/>
    <property type="evidence" value="ECO:0007669"/>
    <property type="project" value="UniProtKB-UniRule"/>
</dbReference>
<dbReference type="GO" id="GO:0005886">
    <property type="term" value="C:plasma membrane"/>
    <property type="evidence" value="ECO:0007669"/>
    <property type="project" value="UniProtKB-SubCell"/>
</dbReference>
<dbReference type="CDD" id="cd06164">
    <property type="entry name" value="S2P-M50_SpoIVFB_CBS"/>
    <property type="match status" value="1"/>
</dbReference>
<keyword evidence="5 14" id="KW-0812">Transmembrane</keyword>
<feature type="binding site" evidence="16">
    <location>
        <position position="70"/>
    </location>
    <ligand>
        <name>Zn(2+)</name>
        <dbReference type="ChEBI" id="CHEBI:29105"/>
        <note>catalytic</note>
    </ligand>
</feature>
<evidence type="ECO:0000256" key="1">
    <source>
        <dbReference type="ARBA" id="ARBA00004651"/>
    </source>
</evidence>
<feature type="binding site" evidence="16">
    <location>
        <position position="165"/>
    </location>
    <ligand>
        <name>Zn(2+)</name>
        <dbReference type="ChEBI" id="CHEBI:29105"/>
        <note>catalytic</note>
    </ligand>
</feature>
<keyword evidence="10 14" id="KW-1133">Transmembrane helix</keyword>
<evidence type="ECO:0000313" key="21">
    <source>
        <dbReference type="Proteomes" id="UP000218418"/>
    </source>
</evidence>
<evidence type="ECO:0000256" key="10">
    <source>
        <dbReference type="ARBA" id="ARBA00022989"/>
    </source>
</evidence>
<feature type="transmembrane region" description="Helical" evidence="14">
    <location>
        <begin position="214"/>
        <end position="231"/>
    </location>
</feature>
<keyword evidence="8 14" id="KW-0378">Hydrolase</keyword>
<dbReference type="InterPro" id="IPR000644">
    <property type="entry name" value="CBS_dom"/>
</dbReference>
<evidence type="ECO:0000256" key="13">
    <source>
        <dbReference type="ARBA" id="ARBA00023136"/>
    </source>
</evidence>
<dbReference type="Pfam" id="PF02163">
    <property type="entry name" value="Peptidase_M50"/>
    <property type="match status" value="1"/>
</dbReference>
<keyword evidence="11 14" id="KW-0482">Metalloprotease</keyword>
<dbReference type="AlphaFoldDB" id="A0A1Z4LTV3"/>
<feature type="domain" description="CBS" evidence="19">
    <location>
        <begin position="316"/>
        <end position="373"/>
    </location>
</feature>